<dbReference type="AlphaFoldDB" id="A0A813PLR4"/>
<comment type="caution">
    <text evidence="4">The sequence shown here is derived from an EMBL/GenBank/DDBJ whole genome shotgun (WGS) entry which is preliminary data.</text>
</comment>
<dbReference type="Gene3D" id="1.10.10.490">
    <property type="entry name" value="Beta-catenin-interacting ICAT"/>
    <property type="match status" value="1"/>
</dbReference>
<dbReference type="OrthoDB" id="10262856at2759"/>
<evidence type="ECO:0000313" key="5">
    <source>
        <dbReference type="Proteomes" id="UP000663879"/>
    </source>
</evidence>
<keyword evidence="5" id="KW-1185">Reference proteome</keyword>
<dbReference type="Pfam" id="PF06384">
    <property type="entry name" value="ICAT"/>
    <property type="match status" value="1"/>
</dbReference>
<feature type="domain" description="Beta-catenin-interacting ICAT" evidence="3">
    <location>
        <begin position="126"/>
        <end position="190"/>
    </location>
</feature>
<gene>
    <name evidence="4" type="ORF">OXX778_LOCUS4172</name>
</gene>
<dbReference type="EMBL" id="CAJNOC010000399">
    <property type="protein sequence ID" value="CAF0755958.1"/>
    <property type="molecule type" value="Genomic_DNA"/>
</dbReference>
<dbReference type="Proteomes" id="UP000663879">
    <property type="component" value="Unassembled WGS sequence"/>
</dbReference>
<dbReference type="PANTHER" id="PTHR16505">
    <property type="entry name" value="PROTEIN LZIC"/>
    <property type="match status" value="1"/>
</dbReference>
<dbReference type="SUPFAM" id="SSF81730">
    <property type="entry name" value="beta-catenin-interacting protein ICAT"/>
    <property type="match status" value="1"/>
</dbReference>
<keyword evidence="2" id="KW-0175">Coiled coil</keyword>
<evidence type="ECO:0000313" key="4">
    <source>
        <dbReference type="EMBL" id="CAF0755958.1"/>
    </source>
</evidence>
<accession>A0A813PLR4</accession>
<dbReference type="InterPro" id="IPR036911">
    <property type="entry name" value="ICAT_sf"/>
</dbReference>
<dbReference type="InterPro" id="IPR040065">
    <property type="entry name" value="LZIC"/>
</dbReference>
<reference evidence="4" key="1">
    <citation type="submission" date="2021-02" db="EMBL/GenBank/DDBJ databases">
        <authorList>
            <person name="Nowell W R."/>
        </authorList>
    </citation>
    <scope>NUCLEOTIDE SEQUENCE</scope>
    <source>
        <strain evidence="4">Ploen Becks lab</strain>
    </source>
</reference>
<evidence type="ECO:0000259" key="3">
    <source>
        <dbReference type="Pfam" id="PF06384"/>
    </source>
</evidence>
<comment type="similarity">
    <text evidence="1">Belongs to the CTNNBIP1 family.</text>
</comment>
<evidence type="ECO:0000256" key="2">
    <source>
        <dbReference type="SAM" id="Coils"/>
    </source>
</evidence>
<dbReference type="GO" id="GO:0008013">
    <property type="term" value="F:beta-catenin binding"/>
    <property type="evidence" value="ECO:0007669"/>
    <property type="project" value="InterPro"/>
</dbReference>
<evidence type="ECO:0000256" key="1">
    <source>
        <dbReference type="ARBA" id="ARBA00006505"/>
    </source>
</evidence>
<name>A0A813PLR4_9BILA</name>
<sequence>MFSTRITIMASRGKQETEILVKNLFTQLDRLIDQLKDIEEAREDMSDDEYNEQKQETLEQLKELNLSVSKFKEGNLSLVDDMNSIQLAIQAAVSNAFQTPEVIQMFAKKEKPQLRQRLADLNEKIKLGKTINLTQKLEILYALQKLGDTLKPDELDFIAQNSNSNLKQFELASSNISSAVLNVAGNLIQEAKN</sequence>
<dbReference type="InterPro" id="IPR009428">
    <property type="entry name" value="ICAT_dom"/>
</dbReference>
<organism evidence="4 5">
    <name type="scientific">Brachionus calyciflorus</name>
    <dbReference type="NCBI Taxonomy" id="104777"/>
    <lineage>
        <taxon>Eukaryota</taxon>
        <taxon>Metazoa</taxon>
        <taxon>Spiralia</taxon>
        <taxon>Gnathifera</taxon>
        <taxon>Rotifera</taxon>
        <taxon>Eurotatoria</taxon>
        <taxon>Monogononta</taxon>
        <taxon>Pseudotrocha</taxon>
        <taxon>Ploima</taxon>
        <taxon>Brachionidae</taxon>
        <taxon>Brachionus</taxon>
    </lineage>
</organism>
<proteinExistence type="inferred from homology"/>
<dbReference type="PANTHER" id="PTHR16505:SF8">
    <property type="entry name" value="PROTEIN LZIC"/>
    <property type="match status" value="1"/>
</dbReference>
<protein>
    <recommendedName>
        <fullName evidence="3">Beta-catenin-interacting ICAT domain-containing protein</fullName>
    </recommendedName>
</protein>
<feature type="coiled-coil region" evidence="2">
    <location>
        <begin position="14"/>
        <end position="67"/>
    </location>
</feature>